<dbReference type="InterPro" id="IPR016130">
    <property type="entry name" value="Tyr_Pase_AS"/>
</dbReference>
<feature type="domain" description="Tyrosine specific protein phosphatases" evidence="2">
    <location>
        <begin position="515"/>
        <end position="587"/>
    </location>
</feature>
<dbReference type="InterPro" id="IPR000387">
    <property type="entry name" value="Tyr_Pase_dom"/>
</dbReference>
<name>A0A6A6UBN9_9PEZI</name>
<keyword evidence="1" id="KW-0732">Signal</keyword>
<dbReference type="InterPro" id="IPR029021">
    <property type="entry name" value="Prot-tyrosine_phosphatase-like"/>
</dbReference>
<dbReference type="AlphaFoldDB" id="A0A6A6UBN9"/>
<evidence type="ECO:0000313" key="3">
    <source>
        <dbReference type="EMBL" id="KAF2669036.1"/>
    </source>
</evidence>
<dbReference type="SUPFAM" id="SSF52799">
    <property type="entry name" value="(Phosphotyrosine protein) phosphatases II"/>
    <property type="match status" value="1"/>
</dbReference>
<reference evidence="3" key="1">
    <citation type="journal article" date="2020" name="Stud. Mycol.">
        <title>101 Dothideomycetes genomes: a test case for predicting lifestyles and emergence of pathogens.</title>
        <authorList>
            <person name="Haridas S."/>
            <person name="Albert R."/>
            <person name="Binder M."/>
            <person name="Bloem J."/>
            <person name="Labutti K."/>
            <person name="Salamov A."/>
            <person name="Andreopoulos B."/>
            <person name="Baker S."/>
            <person name="Barry K."/>
            <person name="Bills G."/>
            <person name="Bluhm B."/>
            <person name="Cannon C."/>
            <person name="Castanera R."/>
            <person name="Culley D."/>
            <person name="Daum C."/>
            <person name="Ezra D."/>
            <person name="Gonzalez J."/>
            <person name="Henrissat B."/>
            <person name="Kuo A."/>
            <person name="Liang C."/>
            <person name="Lipzen A."/>
            <person name="Lutzoni F."/>
            <person name="Magnuson J."/>
            <person name="Mondo S."/>
            <person name="Nolan M."/>
            <person name="Ohm R."/>
            <person name="Pangilinan J."/>
            <person name="Park H.-J."/>
            <person name="Ramirez L."/>
            <person name="Alfaro M."/>
            <person name="Sun H."/>
            <person name="Tritt A."/>
            <person name="Yoshinaga Y."/>
            <person name="Zwiers L.-H."/>
            <person name="Turgeon B."/>
            <person name="Goodwin S."/>
            <person name="Spatafora J."/>
            <person name="Crous P."/>
            <person name="Grigoriev I."/>
        </authorList>
    </citation>
    <scope>NUCLEOTIDE SEQUENCE</scope>
    <source>
        <strain evidence="3">CBS 115976</strain>
    </source>
</reference>
<proteinExistence type="predicted"/>
<evidence type="ECO:0000313" key="4">
    <source>
        <dbReference type="Proteomes" id="UP000799302"/>
    </source>
</evidence>
<dbReference type="InterPro" id="IPR029058">
    <property type="entry name" value="AB_hydrolase_fold"/>
</dbReference>
<organism evidence="3 4">
    <name type="scientific">Microthyrium microscopicum</name>
    <dbReference type="NCBI Taxonomy" id="703497"/>
    <lineage>
        <taxon>Eukaryota</taxon>
        <taxon>Fungi</taxon>
        <taxon>Dikarya</taxon>
        <taxon>Ascomycota</taxon>
        <taxon>Pezizomycotina</taxon>
        <taxon>Dothideomycetes</taxon>
        <taxon>Dothideomycetes incertae sedis</taxon>
        <taxon>Microthyriales</taxon>
        <taxon>Microthyriaceae</taxon>
        <taxon>Microthyrium</taxon>
    </lineage>
</organism>
<accession>A0A6A6UBN9</accession>
<dbReference type="EMBL" id="MU004235">
    <property type="protein sequence ID" value="KAF2669036.1"/>
    <property type="molecule type" value="Genomic_DNA"/>
</dbReference>
<dbReference type="GO" id="GO:0046464">
    <property type="term" value="P:acylglycerol catabolic process"/>
    <property type="evidence" value="ECO:0007669"/>
    <property type="project" value="TreeGrafter"/>
</dbReference>
<evidence type="ECO:0000256" key="1">
    <source>
        <dbReference type="SAM" id="SignalP"/>
    </source>
</evidence>
<dbReference type="Pfam" id="PF12697">
    <property type="entry name" value="Abhydrolase_6"/>
    <property type="match status" value="1"/>
</dbReference>
<dbReference type="Gene3D" id="3.40.50.1820">
    <property type="entry name" value="alpha/beta hydrolase"/>
    <property type="match status" value="1"/>
</dbReference>
<dbReference type="GO" id="GO:0016020">
    <property type="term" value="C:membrane"/>
    <property type="evidence" value="ECO:0007669"/>
    <property type="project" value="TreeGrafter"/>
</dbReference>
<dbReference type="Proteomes" id="UP000799302">
    <property type="component" value="Unassembled WGS sequence"/>
</dbReference>
<keyword evidence="4" id="KW-1185">Reference proteome</keyword>
<evidence type="ECO:0000259" key="2">
    <source>
        <dbReference type="PROSITE" id="PS50056"/>
    </source>
</evidence>
<dbReference type="PROSITE" id="PS50056">
    <property type="entry name" value="TYR_PHOSPHATASE_2"/>
    <property type="match status" value="1"/>
</dbReference>
<feature type="chain" id="PRO_5025473603" evidence="1">
    <location>
        <begin position="16"/>
        <end position="614"/>
    </location>
</feature>
<sequence>MFTLLLLSPPCLYVAWRLLRPSRKNKVRLKAASGSYEPDESDPTLLQKHSHTEKVVVAATGFTYPKVRVFHCPHPQASKLPQLPLLVFIHGLGGSVAQFHPLLSSLVNLAPCLAIDLPGCGLSQFAPSYWDAYNTNSMVEFLITLIEEYAEENQEVVLVCHSMGCSLGALLASSTSPYASALSSRIKGIVALCPPAKPMPQNQVVLVKRLLSIPGFIFDAWRTWDKRGGTESPSVARFTGPNAEEQLKRLQVRFNTQSRTPVFRRMAYGALPKDGKSGRAAASAFVGHEIWENIQVPVLLIGGKDDPVTTADETILVASWLGHSGHPDDYHVEGTVKPLATDFFSSERPSTPNSTHAPSKLVILPSPASHALLYSPLTVRPVSSLIQNFLATNVTERLSLGWQLQKLTTEGKWDVKNLKKWQAVDPVSTPIAGLFRAMKTLREVDGNHTPLRFVQRWSASSDPGTGADGQGPIVAVVDISHDSPVYDPKGLEDGGIRYSKFPTVSKLPPSREEVRGFLDLIDHVRGELDLKSPERPVDTEGEARGPRYIAVHCHYGFNRTGFFLIAYLVERLGWPLQDAIDEFAANRQPGVRHSHFVDELWGRYWDWSDERGQG</sequence>
<dbReference type="PANTHER" id="PTHR43798">
    <property type="entry name" value="MONOACYLGLYCEROL LIPASE"/>
    <property type="match status" value="1"/>
</dbReference>
<feature type="signal peptide" evidence="1">
    <location>
        <begin position="1"/>
        <end position="15"/>
    </location>
</feature>
<gene>
    <name evidence="3" type="ORF">BT63DRAFT_424751</name>
</gene>
<dbReference type="OrthoDB" id="428974at2759"/>
<dbReference type="SUPFAM" id="SSF53474">
    <property type="entry name" value="alpha/beta-Hydrolases"/>
    <property type="match status" value="1"/>
</dbReference>
<dbReference type="PROSITE" id="PS00383">
    <property type="entry name" value="TYR_PHOSPHATASE_1"/>
    <property type="match status" value="1"/>
</dbReference>
<dbReference type="GO" id="GO:0047372">
    <property type="term" value="F:monoacylglycerol lipase activity"/>
    <property type="evidence" value="ECO:0007669"/>
    <property type="project" value="TreeGrafter"/>
</dbReference>
<protein>
    <submittedName>
        <fullName evidence="3">Phosphatases II</fullName>
    </submittedName>
</protein>
<dbReference type="InterPro" id="IPR000073">
    <property type="entry name" value="AB_hydrolase_1"/>
</dbReference>
<dbReference type="FunFam" id="3.90.190.10:FF:000090">
    <property type="entry name" value="Dual specificity phosphatase catalytic domain protein"/>
    <property type="match status" value="1"/>
</dbReference>
<dbReference type="InterPro" id="IPR050266">
    <property type="entry name" value="AB_hydrolase_sf"/>
</dbReference>
<dbReference type="PANTHER" id="PTHR43798:SF5">
    <property type="entry name" value="MONOACYLGLYCEROL LIPASE ABHD6"/>
    <property type="match status" value="1"/>
</dbReference>
<dbReference type="Gene3D" id="3.90.190.10">
    <property type="entry name" value="Protein tyrosine phosphatase superfamily"/>
    <property type="match status" value="1"/>
</dbReference>